<organism evidence="2 3">
    <name type="scientific">Apiospora aurea</name>
    <dbReference type="NCBI Taxonomy" id="335848"/>
    <lineage>
        <taxon>Eukaryota</taxon>
        <taxon>Fungi</taxon>
        <taxon>Dikarya</taxon>
        <taxon>Ascomycota</taxon>
        <taxon>Pezizomycotina</taxon>
        <taxon>Sordariomycetes</taxon>
        <taxon>Xylariomycetidae</taxon>
        <taxon>Amphisphaeriales</taxon>
        <taxon>Apiosporaceae</taxon>
        <taxon>Apiospora</taxon>
    </lineage>
</organism>
<keyword evidence="3" id="KW-1185">Reference proteome</keyword>
<gene>
    <name evidence="2" type="ORF">PG986_004889</name>
</gene>
<evidence type="ECO:0000313" key="3">
    <source>
        <dbReference type="Proteomes" id="UP001391051"/>
    </source>
</evidence>
<dbReference type="PROSITE" id="PS50020">
    <property type="entry name" value="WW_DOMAIN_2"/>
    <property type="match status" value="1"/>
</dbReference>
<accession>A0ABR1QG03</accession>
<reference evidence="2 3" key="1">
    <citation type="submission" date="2023-01" db="EMBL/GenBank/DDBJ databases">
        <title>Analysis of 21 Apiospora genomes using comparative genomics revels a genus with tremendous synthesis potential of carbohydrate active enzymes and secondary metabolites.</title>
        <authorList>
            <person name="Sorensen T."/>
        </authorList>
    </citation>
    <scope>NUCLEOTIDE SEQUENCE [LARGE SCALE GENOMIC DNA]</scope>
    <source>
        <strain evidence="2 3">CBS 24483</strain>
    </source>
</reference>
<dbReference type="PANTHER" id="PTHR24148">
    <property type="entry name" value="ANKYRIN REPEAT DOMAIN-CONTAINING PROTEIN 39 HOMOLOG-RELATED"/>
    <property type="match status" value="1"/>
</dbReference>
<dbReference type="Pfam" id="PF06985">
    <property type="entry name" value="HET"/>
    <property type="match status" value="1"/>
</dbReference>
<evidence type="ECO:0000259" key="1">
    <source>
        <dbReference type="PROSITE" id="PS50020"/>
    </source>
</evidence>
<dbReference type="Proteomes" id="UP001391051">
    <property type="component" value="Unassembled WGS sequence"/>
</dbReference>
<dbReference type="InterPro" id="IPR001202">
    <property type="entry name" value="WW_dom"/>
</dbReference>
<protein>
    <submittedName>
        <fullName evidence="2">HET-domain-containing protein</fullName>
    </submittedName>
</protein>
<dbReference type="PANTHER" id="PTHR24148:SF64">
    <property type="entry name" value="HETEROKARYON INCOMPATIBILITY DOMAIN-CONTAINING PROTEIN"/>
    <property type="match status" value="1"/>
</dbReference>
<evidence type="ECO:0000313" key="2">
    <source>
        <dbReference type="EMBL" id="KAK7955667.1"/>
    </source>
</evidence>
<name>A0ABR1QG03_9PEZI</name>
<comment type="caution">
    <text evidence="2">The sequence shown here is derived from an EMBL/GenBank/DDBJ whole genome shotgun (WGS) entry which is preliminary data.</text>
</comment>
<dbReference type="EMBL" id="JAQQWE010000004">
    <property type="protein sequence ID" value="KAK7955667.1"/>
    <property type="molecule type" value="Genomic_DNA"/>
</dbReference>
<dbReference type="GeneID" id="92074173"/>
<dbReference type="InterPro" id="IPR052895">
    <property type="entry name" value="HetReg/Transcr_Mod"/>
</dbReference>
<feature type="domain" description="WW" evidence="1">
    <location>
        <begin position="114"/>
        <end position="146"/>
    </location>
</feature>
<proteinExistence type="predicted"/>
<sequence length="725" mass="82381">MEFQSFTPRYGSKVALEIGLAGEDNRTRWCRHGPGGHPLHLAPAEASADSASSFENLHPYEYRPLDQSKNEIRLVTIHPGKHDDPIEITLNHVSLNPPPPRLLPNMLGLTDLQATLPPGWSVHETFRGQVLFKGPDESTTWAHPDPRIDPATYDVTLISVQHIEDTPDYEALSYVWGSMSRPATVVVCGDSISRNDTKLSILHIGESLDEALRYVRSPDERRIMWIDFLCINQADLEERQHQVGRMAHIYSRARKREGAQIEVLSGGEVYARSPDASDSTWHDAETPLDFDDATWAALTSLVERSWFSRLWVIQEVHMGNQNSFLQCGHHEMPWLLFRHAAYCFAYRGPYFSARPLFTRLIPMVTIRPGRLFDAMLFATGSHHCCADPRDIVYGLLSLAPPELQDVLSIDYTRTTQQVYRQFFIEQTSLQHRSDLLMFVTLRPAVAAANATSQVWPSWVPDWRDPFYNMPCHIYSLASASGRSCSEMEFDAISSSSLRIKGKLLGDTVSNPLIEYMGHHSKVLKKLVTMPGIEALDGEMPNTEKPRIGTGDSYIDTVHEGVIAERLRTVPEWVPSREWLKRDVLRNRSFSMDSKEGLPSWWNSYYICCTEYWAKTKLLVTKAGRLGAWKEEFQVVGAVYLDGMMDGAAFLGPLPEPWCAQYEIVDEFANDRVYFKDMETGAVVTADPILDSIPLPQKWEPVDWTRKHADPRMCCRFRDRETGGAY</sequence>
<dbReference type="RefSeq" id="XP_066700973.1">
    <property type="nucleotide sequence ID" value="XM_066841111.1"/>
</dbReference>
<dbReference type="InterPro" id="IPR010730">
    <property type="entry name" value="HET"/>
</dbReference>